<keyword evidence="1" id="KW-0732">Signal</keyword>
<name>A0ABX8DAX7_9GAMM</name>
<dbReference type="SUPFAM" id="SSF53807">
    <property type="entry name" value="Helical backbone' metal receptor"/>
    <property type="match status" value="1"/>
</dbReference>
<organism evidence="3 4">
    <name type="scientific">Shewanella dokdonensis</name>
    <dbReference type="NCBI Taxonomy" id="712036"/>
    <lineage>
        <taxon>Bacteria</taxon>
        <taxon>Pseudomonadati</taxon>
        <taxon>Pseudomonadota</taxon>
        <taxon>Gammaproteobacteria</taxon>
        <taxon>Alteromonadales</taxon>
        <taxon>Shewanellaceae</taxon>
        <taxon>Shewanella</taxon>
    </lineage>
</organism>
<accession>A0ABX8DAX7</accession>
<dbReference type="PANTHER" id="PTHR30535">
    <property type="entry name" value="VITAMIN B12-BINDING PROTEIN"/>
    <property type="match status" value="1"/>
</dbReference>
<dbReference type="Pfam" id="PF01497">
    <property type="entry name" value="Peripla_BP_2"/>
    <property type="match status" value="1"/>
</dbReference>
<proteinExistence type="predicted"/>
<dbReference type="InterPro" id="IPR002491">
    <property type="entry name" value="ABC_transptr_periplasmic_BD"/>
</dbReference>
<gene>
    <name evidence="3" type="ORF">KHX94_10960</name>
</gene>
<sequence length="345" mass="38302">MLAKYYGAFVFLLASASAVAADEVHTVRYYDNVAVTVPNTVTRVATSWEAQNSILAMLGYGDKIVATTRYARDTPAFQKFVPSIKDAALTTMSGSANINVEQLIALHPDILFASQGFPANKAAQLERAGIAVAWFRANSMDALVERVGLTGKMLGPQAEAKAQAYQQYFARNKALVAERLKNIPQAQRLKVYIASGTPLTTSGRPSLNQDWIDLAGGINIAEHWQLSDVHHGSANVSIESIIAAAPDVIISMRAGDVATMLHKDPRWRNVKAVKNDRVYANPRGLFWWCRETSEEALQFLWLAKLLYPTHFADIDMPQETKQFYQQFYNIHLTDADVADFLHPQE</sequence>
<dbReference type="InterPro" id="IPR050902">
    <property type="entry name" value="ABC_Transporter_SBP"/>
</dbReference>
<dbReference type="Gene3D" id="3.40.50.1980">
    <property type="entry name" value="Nitrogenase molybdenum iron protein domain"/>
    <property type="match status" value="2"/>
</dbReference>
<dbReference type="EMBL" id="CP074572">
    <property type="protein sequence ID" value="QVK22004.1"/>
    <property type="molecule type" value="Genomic_DNA"/>
</dbReference>
<dbReference type="Gene3D" id="1.20.58.2180">
    <property type="match status" value="1"/>
</dbReference>
<dbReference type="PROSITE" id="PS50983">
    <property type="entry name" value="FE_B12_PBP"/>
    <property type="match status" value="1"/>
</dbReference>
<evidence type="ECO:0000313" key="4">
    <source>
        <dbReference type="Proteomes" id="UP000676428"/>
    </source>
</evidence>
<keyword evidence="4" id="KW-1185">Reference proteome</keyword>
<protein>
    <submittedName>
        <fullName evidence="3">ABC transporter substrate-binding protein</fullName>
    </submittedName>
</protein>
<evidence type="ECO:0000313" key="3">
    <source>
        <dbReference type="EMBL" id="QVK22004.1"/>
    </source>
</evidence>
<evidence type="ECO:0000259" key="2">
    <source>
        <dbReference type="PROSITE" id="PS50983"/>
    </source>
</evidence>
<dbReference type="CDD" id="cd01142">
    <property type="entry name" value="TroA_e"/>
    <property type="match status" value="1"/>
</dbReference>
<feature type="chain" id="PRO_5046877774" evidence="1">
    <location>
        <begin position="21"/>
        <end position="345"/>
    </location>
</feature>
<dbReference type="PANTHER" id="PTHR30535:SF34">
    <property type="entry name" value="MOLYBDATE-BINDING PROTEIN MOLA"/>
    <property type="match status" value="1"/>
</dbReference>
<dbReference type="RefSeq" id="WP_213680664.1">
    <property type="nucleotide sequence ID" value="NZ_CP074572.1"/>
</dbReference>
<feature type="signal peptide" evidence="1">
    <location>
        <begin position="1"/>
        <end position="20"/>
    </location>
</feature>
<dbReference type="Proteomes" id="UP000676428">
    <property type="component" value="Chromosome"/>
</dbReference>
<reference evidence="3 4" key="1">
    <citation type="journal article" date="2012" name="Int. J. Syst. Evol. Microbiol.">
        <title>Shewanella dokdonensis sp. nov., isolated from seawater.</title>
        <authorList>
            <person name="Sung H.R."/>
            <person name="Yoon J.H."/>
            <person name="Ghim S.Y."/>
        </authorList>
    </citation>
    <scope>NUCLEOTIDE SEQUENCE [LARGE SCALE GENOMIC DNA]</scope>
    <source>
        <strain evidence="3 4">DSM 23626</strain>
    </source>
</reference>
<feature type="domain" description="Fe/B12 periplasmic-binding" evidence="2">
    <location>
        <begin position="43"/>
        <end position="310"/>
    </location>
</feature>
<evidence type="ECO:0000256" key="1">
    <source>
        <dbReference type="SAM" id="SignalP"/>
    </source>
</evidence>